<dbReference type="PANTHER" id="PTHR35807">
    <property type="entry name" value="TRANSCRIPTIONAL REGULATOR REDD-RELATED"/>
    <property type="match status" value="1"/>
</dbReference>
<dbReference type="EMBL" id="JBHLTC010000014">
    <property type="protein sequence ID" value="MFC0624985.1"/>
    <property type="molecule type" value="Genomic_DNA"/>
</dbReference>
<keyword evidence="3 5" id="KW-0238">DNA-binding</keyword>
<comment type="similarity">
    <text evidence="1">Belongs to the AfsR/DnrI/RedD regulatory family.</text>
</comment>
<comment type="caution">
    <text evidence="7">The sequence shown here is derived from an EMBL/GenBank/DDBJ whole genome shotgun (WGS) entry which is preliminary data.</text>
</comment>
<dbReference type="Pfam" id="PF13424">
    <property type="entry name" value="TPR_12"/>
    <property type="match status" value="2"/>
</dbReference>
<keyword evidence="2" id="KW-0805">Transcription regulation</keyword>
<dbReference type="CDD" id="cd15831">
    <property type="entry name" value="BTAD"/>
    <property type="match status" value="1"/>
</dbReference>
<evidence type="ECO:0000313" key="8">
    <source>
        <dbReference type="Proteomes" id="UP001589890"/>
    </source>
</evidence>
<dbReference type="Pfam" id="PF03704">
    <property type="entry name" value="BTAD"/>
    <property type="match status" value="1"/>
</dbReference>
<dbReference type="InterPro" id="IPR011990">
    <property type="entry name" value="TPR-like_helical_dom_sf"/>
</dbReference>
<proteinExistence type="inferred from homology"/>
<evidence type="ECO:0000256" key="5">
    <source>
        <dbReference type="PROSITE-ProRule" id="PRU01091"/>
    </source>
</evidence>
<dbReference type="Gene3D" id="3.40.50.300">
    <property type="entry name" value="P-loop containing nucleotide triphosphate hydrolases"/>
    <property type="match status" value="1"/>
</dbReference>
<dbReference type="SUPFAM" id="SSF46894">
    <property type="entry name" value="C-terminal effector domain of the bipartite response regulators"/>
    <property type="match status" value="1"/>
</dbReference>
<dbReference type="InterPro" id="IPR001867">
    <property type="entry name" value="OmpR/PhoB-type_DNA-bd"/>
</dbReference>
<dbReference type="PROSITE" id="PS51755">
    <property type="entry name" value="OMPR_PHOB"/>
    <property type="match status" value="1"/>
</dbReference>
<dbReference type="SUPFAM" id="SSF48452">
    <property type="entry name" value="TPR-like"/>
    <property type="match status" value="2"/>
</dbReference>
<feature type="DNA-binding region" description="OmpR/PhoB-type" evidence="5">
    <location>
        <begin position="1"/>
        <end position="89"/>
    </location>
</feature>
<accession>A0ABV6QKD2</accession>
<dbReference type="InterPro" id="IPR005158">
    <property type="entry name" value="BTAD"/>
</dbReference>
<dbReference type="Gene3D" id="1.25.40.10">
    <property type="entry name" value="Tetratricopeptide repeat domain"/>
    <property type="match status" value="2"/>
</dbReference>
<dbReference type="PANTHER" id="PTHR35807:SF1">
    <property type="entry name" value="TRANSCRIPTIONAL REGULATOR REDD"/>
    <property type="match status" value="1"/>
</dbReference>
<dbReference type="PRINTS" id="PR00364">
    <property type="entry name" value="DISEASERSIST"/>
</dbReference>
<dbReference type="InterPro" id="IPR051677">
    <property type="entry name" value="AfsR-DnrI-RedD_regulator"/>
</dbReference>
<keyword evidence="4" id="KW-0804">Transcription</keyword>
<dbReference type="InterPro" id="IPR036388">
    <property type="entry name" value="WH-like_DNA-bd_sf"/>
</dbReference>
<evidence type="ECO:0000313" key="7">
    <source>
        <dbReference type="EMBL" id="MFC0624985.1"/>
    </source>
</evidence>
<dbReference type="Pfam" id="PF00931">
    <property type="entry name" value="NB-ARC"/>
    <property type="match status" value="1"/>
</dbReference>
<reference evidence="7 8" key="1">
    <citation type="submission" date="2024-09" db="EMBL/GenBank/DDBJ databases">
        <authorList>
            <person name="Sun Q."/>
            <person name="Mori K."/>
        </authorList>
    </citation>
    <scope>NUCLEOTIDE SEQUENCE [LARGE SCALE GENOMIC DNA]</scope>
    <source>
        <strain evidence="7 8">CGMCC 1.15906</strain>
    </source>
</reference>
<dbReference type="InterPro" id="IPR016032">
    <property type="entry name" value="Sig_transdc_resp-reg_C-effctor"/>
</dbReference>
<dbReference type="Gene3D" id="1.10.10.10">
    <property type="entry name" value="Winged helix-like DNA-binding domain superfamily/Winged helix DNA-binding domain"/>
    <property type="match status" value="1"/>
</dbReference>
<evidence type="ECO:0000256" key="2">
    <source>
        <dbReference type="ARBA" id="ARBA00023015"/>
    </source>
</evidence>
<dbReference type="InterPro" id="IPR019734">
    <property type="entry name" value="TPR_rpt"/>
</dbReference>
<dbReference type="SMART" id="SM00028">
    <property type="entry name" value="TPR"/>
    <property type="match status" value="5"/>
</dbReference>
<dbReference type="SMART" id="SM00862">
    <property type="entry name" value="Trans_reg_C"/>
    <property type="match status" value="1"/>
</dbReference>
<dbReference type="InterPro" id="IPR002182">
    <property type="entry name" value="NB-ARC"/>
</dbReference>
<protein>
    <submittedName>
        <fullName evidence="7">BTAD domain-containing putative transcriptional regulator</fullName>
    </submittedName>
</protein>
<evidence type="ECO:0000256" key="4">
    <source>
        <dbReference type="ARBA" id="ARBA00023163"/>
    </source>
</evidence>
<name>A0ABV6QKD2_9ACTN</name>
<dbReference type="SMART" id="SM01043">
    <property type="entry name" value="BTAD"/>
    <property type="match status" value="1"/>
</dbReference>
<keyword evidence="8" id="KW-1185">Reference proteome</keyword>
<dbReference type="RefSeq" id="WP_380046917.1">
    <property type="nucleotide sequence ID" value="NZ_JBHLTC010000014.1"/>
</dbReference>
<evidence type="ECO:0000256" key="3">
    <source>
        <dbReference type="ARBA" id="ARBA00023125"/>
    </source>
</evidence>
<dbReference type="InterPro" id="IPR027417">
    <property type="entry name" value="P-loop_NTPase"/>
</dbReference>
<organism evidence="7 8">
    <name type="scientific">Kribbella deserti</name>
    <dbReference type="NCBI Taxonomy" id="1926257"/>
    <lineage>
        <taxon>Bacteria</taxon>
        <taxon>Bacillati</taxon>
        <taxon>Actinomycetota</taxon>
        <taxon>Actinomycetes</taxon>
        <taxon>Propionibacteriales</taxon>
        <taxon>Kribbellaceae</taxon>
        <taxon>Kribbella</taxon>
    </lineage>
</organism>
<sequence>MRYAVLGPVEVEGAAGRIPLGGKQHVVTAALLCRPNQAVSTDLLIDLLWPDDPPATARNSLQVYVYRLRKALGSDTVINHAAAGYTLLVEPGELDVHRFEAATTSARQAMDAGMTEDAAKLWQEALDLWRGEAFAGLNEFGLIREEAARLEEMRLETLEHRFDAELALGRHTRSIPELTALSARHPLRDRFRYQLMLALYRSGRRADALQVYREGRELVRAELGLEPGHDLRRLELDILRGDVALDLPSSSAATPASPALPPAREPRPAELPAGIATFVGRHAELTKISNLLRASREGDRLTVIAINGVGGIGKSSLAVEVARGVAEEFPDGQLYVNLHGATPGVAPLTADEVLDRLLRAVGDRGAGLPTGTEEATARFRTLTAGRRLLIVLDDAVDAAQVRPLLPGGPGCAVLITSRDVLTALDGATHVRLNALGEAEGVDLLSRLAGSERVGIDTAASLDIVRLCGCLPLAISIAGARLAARDDWTPALFAKRLGRAHRRLDELEHADLAVRASFTLSLDQLRRDVRRGGRSAAGLFPLLGLLETPNLSVAVVAALADRPEEEIEHDLDVLVGAQLLQALGPDRFEIHDLVRLYARELAWEELPEPDRAAAVRRALHHYLATIRIATGALVYDGASRRRAGLAQEKLTRAGTELTGRPDASAWLGAEVGNLLAITRQAAAAPDDGPELAIGLAAALNGLGNIRHFWRELVPINQLILDVARADGRTPVIALAHADLARSYRLTGQLDEAVAHFESALDRWRRVGDRTQQGHMLFGLGAVAAMRGRLDEAVTFHREALAIRREQGDPFGEAHMLHVIAVVLTEQGAFEEALGNQRQSLALFHSLGDAENEGMVLASIAELHHRRGDAARAVPLFERALRLLRSASDQMAEAGCLWRLGTALLALGRPGRERQREALAILQDLRALTADEVRAILRDPQPGIPRPLKWL</sequence>
<dbReference type="SUPFAM" id="SSF52540">
    <property type="entry name" value="P-loop containing nucleoside triphosphate hydrolases"/>
    <property type="match status" value="1"/>
</dbReference>
<evidence type="ECO:0000259" key="6">
    <source>
        <dbReference type="PROSITE" id="PS51755"/>
    </source>
</evidence>
<feature type="domain" description="OmpR/PhoB-type" evidence="6">
    <location>
        <begin position="1"/>
        <end position="89"/>
    </location>
</feature>
<dbReference type="Pfam" id="PF00486">
    <property type="entry name" value="Trans_reg_C"/>
    <property type="match status" value="1"/>
</dbReference>
<dbReference type="Proteomes" id="UP001589890">
    <property type="component" value="Unassembled WGS sequence"/>
</dbReference>
<evidence type="ECO:0000256" key="1">
    <source>
        <dbReference type="ARBA" id="ARBA00005820"/>
    </source>
</evidence>
<gene>
    <name evidence="7" type="ORF">ACFFGN_12980</name>
</gene>